<dbReference type="EMBL" id="JMKI01000054">
    <property type="protein sequence ID" value="KEJ91189.1"/>
    <property type="molecule type" value="Genomic_DNA"/>
</dbReference>
<keyword evidence="7" id="KW-1185">Reference proteome</keyword>
<evidence type="ECO:0000256" key="3">
    <source>
        <dbReference type="ARBA" id="ARBA00023274"/>
    </source>
</evidence>
<evidence type="ECO:0000313" key="7">
    <source>
        <dbReference type="Proteomes" id="UP000027665"/>
    </source>
</evidence>
<dbReference type="PANTHER" id="PTHR11560">
    <property type="entry name" value="39S RIBOSOMAL PROTEIN L10, MITOCHONDRIAL"/>
    <property type="match status" value="1"/>
</dbReference>
<keyword evidence="3 5" id="KW-0687">Ribonucleoprotein</keyword>
<dbReference type="STRING" id="2754.EH55_11595"/>
<dbReference type="OrthoDB" id="9808307at2"/>
<dbReference type="Pfam" id="PF00466">
    <property type="entry name" value="Ribosomal_L10"/>
    <property type="match status" value="1"/>
</dbReference>
<sequence>MPTQAKREMIDMLAEALKKTDAVFVAEYRGLTVKKANELRRLIRNAGGEMKVCKNTLMRIALDECGMKRMSDCDSGPNGYVLSYGDAAAVAKAIRDFAKEKGNEALVIKGGLLGGNQTLTKGQVLALAELPSKEALLAQVVGTIAAPLRGLVTVLSGPQRNLVTLLAKIRDQKESAA</sequence>
<dbReference type="PROSITE" id="PS01109">
    <property type="entry name" value="RIBOSOMAL_L10"/>
    <property type="match status" value="1"/>
</dbReference>
<dbReference type="Proteomes" id="UP000027665">
    <property type="component" value="Unassembled WGS sequence"/>
</dbReference>
<evidence type="ECO:0000256" key="5">
    <source>
        <dbReference type="HAMAP-Rule" id="MF_00362"/>
    </source>
</evidence>
<accession>A0A073IN72</accession>
<comment type="subunit">
    <text evidence="5">Part of the ribosomal stalk of the 50S ribosomal subunit. The N-terminus interacts with L11 and the large rRNA to form the base of the stalk. The C-terminus forms an elongated spine to which L12 dimers bind in a sequential fashion forming a multimeric L10(L12)X complex.</text>
</comment>
<comment type="similarity">
    <text evidence="1 5">Belongs to the universal ribosomal protein uL10 family.</text>
</comment>
<protein>
    <recommendedName>
        <fullName evidence="4 5">Large ribosomal subunit protein uL10</fullName>
    </recommendedName>
</protein>
<dbReference type="Gene3D" id="6.10.250.290">
    <property type="match status" value="1"/>
</dbReference>
<keyword evidence="5" id="KW-0694">RNA-binding</keyword>
<comment type="function">
    <text evidence="5">Forms part of the ribosomal stalk, playing a central role in the interaction of the ribosome with GTP-bound translation factors.</text>
</comment>
<dbReference type="CDD" id="cd05797">
    <property type="entry name" value="Ribosomal_L10"/>
    <property type="match status" value="1"/>
</dbReference>
<dbReference type="eggNOG" id="COG0244">
    <property type="taxonomic scope" value="Bacteria"/>
</dbReference>
<dbReference type="GO" id="GO:0003735">
    <property type="term" value="F:structural constituent of ribosome"/>
    <property type="evidence" value="ECO:0007669"/>
    <property type="project" value="InterPro"/>
</dbReference>
<evidence type="ECO:0000313" key="6">
    <source>
        <dbReference type="EMBL" id="KEJ91189.1"/>
    </source>
</evidence>
<evidence type="ECO:0000256" key="2">
    <source>
        <dbReference type="ARBA" id="ARBA00022980"/>
    </source>
</evidence>
<keyword evidence="2 5" id="KW-0689">Ribosomal protein</keyword>
<proteinExistence type="inferred from homology"/>
<dbReference type="SUPFAM" id="SSF160369">
    <property type="entry name" value="Ribosomal protein L10-like"/>
    <property type="match status" value="1"/>
</dbReference>
<dbReference type="GeneID" id="90984622"/>
<keyword evidence="5" id="KW-0699">rRNA-binding</keyword>
<gene>
    <name evidence="5" type="primary">rplJ</name>
    <name evidence="6" type="ORF">EH55_11595</name>
</gene>
<evidence type="ECO:0000256" key="1">
    <source>
        <dbReference type="ARBA" id="ARBA00008889"/>
    </source>
</evidence>
<comment type="caution">
    <text evidence="6">The sequence shown here is derived from an EMBL/GenBank/DDBJ whole genome shotgun (WGS) entry which is preliminary data.</text>
</comment>
<organism evidence="6 7">
    <name type="scientific">Synergistes jonesii</name>
    <dbReference type="NCBI Taxonomy" id="2754"/>
    <lineage>
        <taxon>Bacteria</taxon>
        <taxon>Thermotogati</taxon>
        <taxon>Synergistota</taxon>
        <taxon>Synergistia</taxon>
        <taxon>Synergistales</taxon>
        <taxon>Synergistaceae</taxon>
        <taxon>Synergistes</taxon>
    </lineage>
</organism>
<dbReference type="RefSeq" id="WP_037978448.1">
    <property type="nucleotide sequence ID" value="NZ_JMKI01000054.1"/>
</dbReference>
<dbReference type="HAMAP" id="MF_00362">
    <property type="entry name" value="Ribosomal_uL10"/>
    <property type="match status" value="1"/>
</dbReference>
<reference evidence="6 7" key="1">
    <citation type="submission" date="2014-04" db="EMBL/GenBank/DDBJ databases">
        <title>Draft Genome Sequence of Synergistes jonesii.</title>
        <authorList>
            <person name="Coil D.A."/>
            <person name="Eisen J.A."/>
            <person name="Holland-Moritz H.E."/>
        </authorList>
    </citation>
    <scope>NUCLEOTIDE SEQUENCE [LARGE SCALE GENOMIC DNA]</scope>
    <source>
        <strain evidence="6 7">78-1</strain>
    </source>
</reference>
<name>A0A073IN72_9BACT</name>
<dbReference type="InterPro" id="IPR002363">
    <property type="entry name" value="Ribosomal_uL10_CS_bac"/>
</dbReference>
<dbReference type="InterPro" id="IPR047865">
    <property type="entry name" value="Ribosomal_uL10_bac_type"/>
</dbReference>
<dbReference type="InterPro" id="IPR043141">
    <property type="entry name" value="Ribosomal_uL10-like_sf"/>
</dbReference>
<dbReference type="GO" id="GO:0070180">
    <property type="term" value="F:large ribosomal subunit rRNA binding"/>
    <property type="evidence" value="ECO:0007669"/>
    <property type="project" value="UniProtKB-UniRule"/>
</dbReference>
<dbReference type="InterPro" id="IPR022973">
    <property type="entry name" value="Ribosomal_uL10_bac"/>
</dbReference>
<dbReference type="GO" id="GO:0006412">
    <property type="term" value="P:translation"/>
    <property type="evidence" value="ECO:0007669"/>
    <property type="project" value="UniProtKB-UniRule"/>
</dbReference>
<evidence type="ECO:0000256" key="4">
    <source>
        <dbReference type="ARBA" id="ARBA00035202"/>
    </source>
</evidence>
<dbReference type="InterPro" id="IPR001790">
    <property type="entry name" value="Ribosomal_uL10"/>
</dbReference>
<dbReference type="AlphaFoldDB" id="A0A073IN72"/>
<dbReference type="GO" id="GO:0015934">
    <property type="term" value="C:large ribosomal subunit"/>
    <property type="evidence" value="ECO:0007669"/>
    <property type="project" value="InterPro"/>
</dbReference>
<dbReference type="Gene3D" id="3.30.70.1730">
    <property type="match status" value="1"/>
</dbReference>
<dbReference type="NCBIfam" id="NF000955">
    <property type="entry name" value="PRK00099.1-1"/>
    <property type="match status" value="1"/>
</dbReference>